<feature type="transmembrane region" description="Helical" evidence="6">
    <location>
        <begin position="355"/>
        <end position="374"/>
    </location>
</feature>
<evidence type="ECO:0000256" key="5">
    <source>
        <dbReference type="SAM" id="MobiDB-lite"/>
    </source>
</evidence>
<organism evidence="8">
    <name type="scientific">Chromera velia CCMP2878</name>
    <dbReference type="NCBI Taxonomy" id="1169474"/>
    <lineage>
        <taxon>Eukaryota</taxon>
        <taxon>Sar</taxon>
        <taxon>Alveolata</taxon>
        <taxon>Colpodellida</taxon>
        <taxon>Chromeraceae</taxon>
        <taxon>Chromera</taxon>
    </lineage>
</organism>
<feature type="transmembrane region" description="Helical" evidence="6">
    <location>
        <begin position="331"/>
        <end position="349"/>
    </location>
</feature>
<dbReference type="GO" id="GO:0016020">
    <property type="term" value="C:membrane"/>
    <property type="evidence" value="ECO:0007669"/>
    <property type="project" value="UniProtKB-SubCell"/>
</dbReference>
<evidence type="ECO:0000256" key="4">
    <source>
        <dbReference type="ARBA" id="ARBA00023136"/>
    </source>
</evidence>
<dbReference type="InterPro" id="IPR013057">
    <property type="entry name" value="AA_transpt_TM"/>
</dbReference>
<dbReference type="EMBL" id="CDMZ01005228">
    <property type="protein sequence ID" value="CEM52384.1"/>
    <property type="molecule type" value="Genomic_DNA"/>
</dbReference>
<dbReference type="Pfam" id="PF01490">
    <property type="entry name" value="Aa_trans"/>
    <property type="match status" value="1"/>
</dbReference>
<name>A0A0G4I5Y6_9ALVE</name>
<evidence type="ECO:0000256" key="2">
    <source>
        <dbReference type="ARBA" id="ARBA00022692"/>
    </source>
</evidence>
<dbReference type="PhylomeDB" id="A0A0G4I5Y6"/>
<dbReference type="AlphaFoldDB" id="A0A0G4I5Y6"/>
<reference evidence="8" key="1">
    <citation type="submission" date="2014-11" db="EMBL/GenBank/DDBJ databases">
        <authorList>
            <person name="Otto D Thomas"/>
            <person name="Naeem Raeece"/>
        </authorList>
    </citation>
    <scope>NUCLEOTIDE SEQUENCE</scope>
</reference>
<evidence type="ECO:0000256" key="6">
    <source>
        <dbReference type="SAM" id="Phobius"/>
    </source>
</evidence>
<feature type="transmembrane region" description="Helical" evidence="6">
    <location>
        <begin position="62"/>
        <end position="83"/>
    </location>
</feature>
<keyword evidence="3 6" id="KW-1133">Transmembrane helix</keyword>
<evidence type="ECO:0000259" key="7">
    <source>
        <dbReference type="Pfam" id="PF01490"/>
    </source>
</evidence>
<feature type="transmembrane region" description="Helical" evidence="6">
    <location>
        <begin position="283"/>
        <end position="304"/>
    </location>
</feature>
<feature type="transmembrane region" description="Helical" evidence="6">
    <location>
        <begin position="204"/>
        <end position="221"/>
    </location>
</feature>
<dbReference type="GO" id="GO:0015179">
    <property type="term" value="F:L-amino acid transmembrane transporter activity"/>
    <property type="evidence" value="ECO:0007669"/>
    <property type="project" value="TreeGrafter"/>
</dbReference>
<evidence type="ECO:0000313" key="8">
    <source>
        <dbReference type="EMBL" id="CEM52384.1"/>
    </source>
</evidence>
<feature type="transmembrane region" description="Helical" evidence="6">
    <location>
        <begin position="386"/>
        <end position="411"/>
    </location>
</feature>
<sequence>MHSTDTLDTLVGPGKEEPHQRGRGGRGLPLSLQDCAAPVLLLNSLLGTTLVALPFAVDRAGIVIGIGAHLVVATLTGYCAFLLGDMLTETGSSSTVQLASKAGMPLAGKTIQSMIVCSTLFSSVGSKILVCDIVYDLLRIPLWKTKCALLVIEFFFCFLRDLSSMGFTSFLGVFFAFGLGAYLMWRTVTEDVAFEKVPLSPSGWLAVGECTGLVLAAFNTANHADFRETLRNPNLFNPTVMFANSLALLTSLGVALGGVLLFAGEVEPEVTTNLARRGRDGEVISWALAAISFTKLPLNLRLLANNFEILFLPGVDMTSDEISGHGFRTSLRCLLCLVVFVGAILFPAFGEVMGILGSVMGVFIMLVFPLMMAIKLRAARNALESMVFPLLLLASLLVSLFSTGCILWKTLVEGTSREAKW</sequence>
<proteinExistence type="predicted"/>
<feature type="transmembrane region" description="Helical" evidence="6">
    <location>
        <begin position="35"/>
        <end position="56"/>
    </location>
</feature>
<accession>A0A0G4I5Y6</accession>
<feature type="region of interest" description="Disordered" evidence="5">
    <location>
        <begin position="1"/>
        <end position="27"/>
    </location>
</feature>
<dbReference type="VEuPathDB" id="CryptoDB:Cvel_82"/>
<evidence type="ECO:0000256" key="3">
    <source>
        <dbReference type="ARBA" id="ARBA00022989"/>
    </source>
</evidence>
<dbReference type="PANTHER" id="PTHR22950">
    <property type="entry name" value="AMINO ACID TRANSPORTER"/>
    <property type="match status" value="1"/>
</dbReference>
<protein>
    <recommendedName>
        <fullName evidence="7">Amino acid transporter transmembrane domain-containing protein</fullName>
    </recommendedName>
</protein>
<feature type="transmembrane region" description="Helical" evidence="6">
    <location>
        <begin position="166"/>
        <end position="184"/>
    </location>
</feature>
<feature type="transmembrane region" description="Helical" evidence="6">
    <location>
        <begin position="141"/>
        <end position="159"/>
    </location>
</feature>
<comment type="subcellular location">
    <subcellularLocation>
        <location evidence="1">Membrane</location>
        <topology evidence="1">Multi-pass membrane protein</topology>
    </subcellularLocation>
</comment>
<evidence type="ECO:0000256" key="1">
    <source>
        <dbReference type="ARBA" id="ARBA00004141"/>
    </source>
</evidence>
<feature type="domain" description="Amino acid transporter transmembrane" evidence="7">
    <location>
        <begin position="39"/>
        <end position="409"/>
    </location>
</feature>
<feature type="transmembrane region" description="Helical" evidence="6">
    <location>
        <begin position="242"/>
        <end position="263"/>
    </location>
</feature>
<keyword evidence="4 6" id="KW-0472">Membrane</keyword>
<gene>
    <name evidence="8" type="ORF">Cvel_82</name>
</gene>
<keyword evidence="2 6" id="KW-0812">Transmembrane</keyword>